<organism evidence="4 5">
    <name type="scientific">Linnemannia schmuckeri</name>
    <dbReference type="NCBI Taxonomy" id="64567"/>
    <lineage>
        <taxon>Eukaryota</taxon>
        <taxon>Fungi</taxon>
        <taxon>Fungi incertae sedis</taxon>
        <taxon>Mucoromycota</taxon>
        <taxon>Mortierellomycotina</taxon>
        <taxon>Mortierellomycetes</taxon>
        <taxon>Mortierellales</taxon>
        <taxon>Mortierellaceae</taxon>
        <taxon>Linnemannia</taxon>
    </lineage>
</organism>
<dbReference type="InterPro" id="IPR035979">
    <property type="entry name" value="RBD_domain_sf"/>
</dbReference>
<dbReference type="SMART" id="SM00360">
    <property type="entry name" value="RRM"/>
    <property type="match status" value="1"/>
</dbReference>
<feature type="compositionally biased region" description="Low complexity" evidence="2">
    <location>
        <begin position="148"/>
        <end position="164"/>
    </location>
</feature>
<dbReference type="OrthoDB" id="6159137at2759"/>
<feature type="domain" description="RRM" evidence="3">
    <location>
        <begin position="354"/>
        <end position="425"/>
    </location>
</feature>
<sequence length="519" mass="55950">MNQIDQSLDDLIKKQREQKKKMTGKATQAKDTKIPKKAAGGIKSRAAIRNDRAIRAAKPNSPYAAPGKVKKETALFTASFKAAKAPIKEIFTAGYIPKPATNLKLVTVNHKVGFTTGKKQQQQQPTGPLTTKSMRLVTTQQIKHEGLTSATAAAKAKAAAAAASGNRRDERIPRRDERIPTGPRIPETSAHTSGNRGGDVHRGPGHPSGGRQVDRNPTHQHPGDLRGGNNTHQQTRSGNLSGRISIPNNSINNNSNPISLTTHNNNHSNHNSPANNNSINSNSANNVKRQGTNPRAPESVARQDNRPAGRVPPAVISSSMSMDVDMEVDNNPIAIRGSAPGQQSVTFRGESGPVTIEIENLDPGTTTDDVKYVCSRFGEIRSCDCSNGFAQVTYARKAAGIAAIDNLNGKKADNNQILRVTMRAEAIIHNETPSNVNRVPSSIAGPMKLLTKAVHGTLRNHGNLYSDNILAAERVLREQQQRMAQLHDEEQRMAMLRMQNAQLGGLSSLSSGGVNRGFF</sequence>
<dbReference type="EMBL" id="JAAAUQ010000164">
    <property type="protein sequence ID" value="KAF9153614.1"/>
    <property type="molecule type" value="Genomic_DNA"/>
</dbReference>
<dbReference type="Proteomes" id="UP000748756">
    <property type="component" value="Unassembled WGS sequence"/>
</dbReference>
<dbReference type="InterPro" id="IPR012677">
    <property type="entry name" value="Nucleotide-bd_a/b_plait_sf"/>
</dbReference>
<feature type="compositionally biased region" description="Low complexity" evidence="2">
    <location>
        <begin position="244"/>
        <end position="286"/>
    </location>
</feature>
<dbReference type="SUPFAM" id="SSF54928">
    <property type="entry name" value="RNA-binding domain, RBD"/>
    <property type="match status" value="1"/>
</dbReference>
<gene>
    <name evidence="4" type="ORF">BG015_003048</name>
</gene>
<feature type="compositionally biased region" description="Polar residues" evidence="2">
    <location>
        <begin position="228"/>
        <end position="242"/>
    </location>
</feature>
<dbReference type="AlphaFoldDB" id="A0A9P5S504"/>
<evidence type="ECO:0000313" key="4">
    <source>
        <dbReference type="EMBL" id="KAF9153614.1"/>
    </source>
</evidence>
<dbReference type="CDD" id="cd00590">
    <property type="entry name" value="RRM_SF"/>
    <property type="match status" value="1"/>
</dbReference>
<feature type="region of interest" description="Disordered" evidence="2">
    <location>
        <begin position="15"/>
        <end position="46"/>
    </location>
</feature>
<reference evidence="4" key="1">
    <citation type="journal article" date="2020" name="Fungal Divers.">
        <title>Resolving the Mortierellaceae phylogeny through synthesis of multi-gene phylogenetics and phylogenomics.</title>
        <authorList>
            <person name="Vandepol N."/>
            <person name="Liber J."/>
            <person name="Desiro A."/>
            <person name="Na H."/>
            <person name="Kennedy M."/>
            <person name="Barry K."/>
            <person name="Grigoriev I.V."/>
            <person name="Miller A.N."/>
            <person name="O'Donnell K."/>
            <person name="Stajich J.E."/>
            <person name="Bonito G."/>
        </authorList>
    </citation>
    <scope>NUCLEOTIDE SEQUENCE</scope>
    <source>
        <strain evidence="4">NRRL 6426</strain>
    </source>
</reference>
<feature type="compositionally biased region" description="Basic and acidic residues" evidence="2">
    <location>
        <begin position="212"/>
        <end position="224"/>
    </location>
</feature>
<dbReference type="InterPro" id="IPR000504">
    <property type="entry name" value="RRM_dom"/>
</dbReference>
<feature type="compositionally biased region" description="Basic and acidic residues" evidence="2">
    <location>
        <begin position="166"/>
        <end position="179"/>
    </location>
</feature>
<evidence type="ECO:0000313" key="5">
    <source>
        <dbReference type="Proteomes" id="UP000748756"/>
    </source>
</evidence>
<proteinExistence type="predicted"/>
<comment type="caution">
    <text evidence="4">The sequence shown here is derived from an EMBL/GenBank/DDBJ whole genome shotgun (WGS) entry which is preliminary data.</text>
</comment>
<name>A0A9P5S504_9FUNG</name>
<evidence type="ECO:0000256" key="2">
    <source>
        <dbReference type="SAM" id="MobiDB-lite"/>
    </source>
</evidence>
<keyword evidence="5" id="KW-1185">Reference proteome</keyword>
<evidence type="ECO:0000256" key="1">
    <source>
        <dbReference type="PROSITE-ProRule" id="PRU00176"/>
    </source>
</evidence>
<keyword evidence="1" id="KW-0694">RNA-binding</keyword>
<feature type="region of interest" description="Disordered" evidence="2">
    <location>
        <begin position="148"/>
        <end position="315"/>
    </location>
</feature>
<dbReference type="Pfam" id="PF00076">
    <property type="entry name" value="RRM_1"/>
    <property type="match status" value="1"/>
</dbReference>
<protein>
    <recommendedName>
        <fullName evidence="3">RRM domain-containing protein</fullName>
    </recommendedName>
</protein>
<accession>A0A9P5S504</accession>
<evidence type="ECO:0000259" key="3">
    <source>
        <dbReference type="PROSITE" id="PS50102"/>
    </source>
</evidence>
<dbReference type="PROSITE" id="PS50102">
    <property type="entry name" value="RRM"/>
    <property type="match status" value="1"/>
</dbReference>
<dbReference type="Gene3D" id="3.30.70.330">
    <property type="match status" value="1"/>
</dbReference>
<dbReference type="GO" id="GO:0003723">
    <property type="term" value="F:RNA binding"/>
    <property type="evidence" value="ECO:0007669"/>
    <property type="project" value="UniProtKB-UniRule"/>
</dbReference>